<evidence type="ECO:0008006" key="4">
    <source>
        <dbReference type="Google" id="ProtNLM"/>
    </source>
</evidence>
<dbReference type="PANTHER" id="PTHR47326">
    <property type="entry name" value="TRANSPOSABLE ELEMENT TC3 TRANSPOSASE-LIKE PROTEIN"/>
    <property type="match status" value="1"/>
</dbReference>
<dbReference type="InterPro" id="IPR036397">
    <property type="entry name" value="RNaseH_sf"/>
</dbReference>
<feature type="region of interest" description="Disordered" evidence="1">
    <location>
        <begin position="290"/>
        <end position="311"/>
    </location>
</feature>
<dbReference type="Proteomes" id="UP001159363">
    <property type="component" value="Chromosome 7"/>
</dbReference>
<gene>
    <name evidence="2" type="ORF">PR048_021469</name>
</gene>
<proteinExistence type="predicted"/>
<feature type="compositionally biased region" description="Polar residues" evidence="1">
    <location>
        <begin position="290"/>
        <end position="302"/>
    </location>
</feature>
<dbReference type="EMBL" id="JARBHB010000008">
    <property type="protein sequence ID" value="KAJ8877017.1"/>
    <property type="molecule type" value="Genomic_DNA"/>
</dbReference>
<evidence type="ECO:0000313" key="2">
    <source>
        <dbReference type="EMBL" id="KAJ8877017.1"/>
    </source>
</evidence>
<accession>A0ABQ9GYD1</accession>
<protein>
    <recommendedName>
        <fullName evidence="4">Transposable element Tc3 transposase</fullName>
    </recommendedName>
</protein>
<organism evidence="2 3">
    <name type="scientific">Dryococelus australis</name>
    <dbReference type="NCBI Taxonomy" id="614101"/>
    <lineage>
        <taxon>Eukaryota</taxon>
        <taxon>Metazoa</taxon>
        <taxon>Ecdysozoa</taxon>
        <taxon>Arthropoda</taxon>
        <taxon>Hexapoda</taxon>
        <taxon>Insecta</taxon>
        <taxon>Pterygota</taxon>
        <taxon>Neoptera</taxon>
        <taxon>Polyneoptera</taxon>
        <taxon>Phasmatodea</taxon>
        <taxon>Verophasmatodea</taxon>
        <taxon>Anareolatae</taxon>
        <taxon>Phasmatidae</taxon>
        <taxon>Eurycanthinae</taxon>
        <taxon>Dryococelus</taxon>
    </lineage>
</organism>
<evidence type="ECO:0000313" key="3">
    <source>
        <dbReference type="Proteomes" id="UP001159363"/>
    </source>
</evidence>
<comment type="caution">
    <text evidence="2">The sequence shown here is derived from an EMBL/GenBank/DDBJ whole genome shotgun (WGS) entry which is preliminary data.</text>
</comment>
<evidence type="ECO:0000256" key="1">
    <source>
        <dbReference type="SAM" id="MobiDB-lite"/>
    </source>
</evidence>
<reference evidence="2 3" key="1">
    <citation type="submission" date="2023-02" db="EMBL/GenBank/DDBJ databases">
        <title>LHISI_Scaffold_Assembly.</title>
        <authorList>
            <person name="Stuart O.P."/>
            <person name="Cleave R."/>
            <person name="Magrath M.J.L."/>
            <person name="Mikheyev A.S."/>
        </authorList>
    </citation>
    <scope>NUCLEOTIDE SEQUENCE [LARGE SCALE GENOMIC DNA]</scope>
    <source>
        <strain evidence="2">Daus_M_001</strain>
        <tissue evidence="2">Leg muscle</tissue>
    </source>
</reference>
<dbReference type="Gene3D" id="3.30.420.10">
    <property type="entry name" value="Ribonuclease H-like superfamily/Ribonuclease H"/>
    <property type="match status" value="2"/>
</dbReference>
<name>A0ABQ9GYD1_9NEOP</name>
<sequence>MASTTIPSQFLGQHYCWRLLEPRRINGQTYEAFLKNDMPVLFENVRLQVQLNMYFMHDGVPAHFSVCAHWYVNQIFGGRWIGMGGPIPCPLRRPSLESIILLFVGTFKGTCWKMWQYFVTVLWKVVRQSRLLHRYINASRSPCDCYLMHVSVLAEGILNISYKSHDQVPIHTAGHVREWFDDYNIPQIEWLTHSHDLNPTEHLWDVLECRLCARPHRLTSIPLLILALRGMGCYSPGNLPPPNWNFFPHGVGVGPLPVNGTWHQSPQSRSVGLGECARSHRGEVQRLLSVPSTSTSKDQTTDGFDFWENRK</sequence>
<keyword evidence="3" id="KW-1185">Reference proteome</keyword>
<dbReference type="PANTHER" id="PTHR47326:SF1">
    <property type="entry name" value="HTH PSQ-TYPE DOMAIN-CONTAINING PROTEIN"/>
    <property type="match status" value="1"/>
</dbReference>